<protein>
    <submittedName>
        <fullName evidence="1">Uncharacterized protein</fullName>
    </submittedName>
</protein>
<sequence length="72" mass="8086">MSMYNAEILGYIARLTAALNALGEQPADVHLHIDLRDGDYLEPGEKPRVLGRWIDEHGGTAWFYEDTPKEAS</sequence>
<name>A0A9Q2SRE0_RHOHA</name>
<evidence type="ECO:0000313" key="1">
    <source>
        <dbReference type="EMBL" id="MBM4567502.1"/>
    </source>
</evidence>
<dbReference type="RefSeq" id="WP_205915049.1">
    <property type="nucleotide sequence ID" value="NZ_JAJNNF010000073.1"/>
</dbReference>
<dbReference type="AlphaFoldDB" id="A0A9Q2SRE0"/>
<evidence type="ECO:0000313" key="2">
    <source>
        <dbReference type="EMBL" id="NKT78225.1"/>
    </source>
</evidence>
<dbReference type="Proteomes" id="UP000603463">
    <property type="component" value="Unassembled WGS sequence"/>
</dbReference>
<dbReference type="Proteomes" id="UP000808906">
    <property type="component" value="Unassembled WGS sequence"/>
</dbReference>
<reference evidence="1" key="1">
    <citation type="submission" date="2019-11" db="EMBL/GenBank/DDBJ databases">
        <title>Spread of Macrolides and rifampicin resistant Rhodococcus equi in clinical isolates in the USA.</title>
        <authorList>
            <person name="Alvarez-Narvaez S."/>
            <person name="Huber L."/>
            <person name="Cohen N.D."/>
            <person name="Slovis N."/>
            <person name="Greiter M."/>
            <person name="Giguere S."/>
            <person name="Hart K."/>
        </authorList>
    </citation>
    <scope>NUCLEOTIDE SEQUENCE</scope>
    <source>
        <strain evidence="1">Lh_17</strain>
    </source>
</reference>
<proteinExistence type="predicted"/>
<accession>A0A9Q2SRE0</accession>
<evidence type="ECO:0000313" key="3">
    <source>
        <dbReference type="Proteomes" id="UP000808906"/>
    </source>
</evidence>
<dbReference type="EMBL" id="WVBC01000030">
    <property type="protein sequence ID" value="NKT78225.1"/>
    <property type="molecule type" value="Genomic_DNA"/>
</dbReference>
<gene>
    <name evidence="1" type="ORF">GS441_19385</name>
    <name evidence="2" type="ORF">GS882_08935</name>
</gene>
<dbReference type="EMBL" id="WUXR01000012">
    <property type="protein sequence ID" value="MBM4567502.1"/>
    <property type="molecule type" value="Genomic_DNA"/>
</dbReference>
<comment type="caution">
    <text evidence="1">The sequence shown here is derived from an EMBL/GenBank/DDBJ whole genome shotgun (WGS) entry which is preliminary data.</text>
</comment>
<organism evidence="1 3">
    <name type="scientific">Rhodococcus hoagii</name>
    <name type="common">Corynebacterium equii</name>
    <dbReference type="NCBI Taxonomy" id="43767"/>
    <lineage>
        <taxon>Bacteria</taxon>
        <taxon>Bacillati</taxon>
        <taxon>Actinomycetota</taxon>
        <taxon>Actinomycetes</taxon>
        <taxon>Mycobacteriales</taxon>
        <taxon>Nocardiaceae</taxon>
        <taxon>Prescottella</taxon>
    </lineage>
</organism>
<reference evidence="2" key="2">
    <citation type="journal article" date="2020" name="Environ. Microbiol.">
        <title>The novel and transferable erm(51) gene confers Macrolides, Lincosamides, and Streptogramins B (MLSB) resistance to clonal Rhodococcus equi in the environment.</title>
        <authorList>
            <person name="Huber L."/>
            <person name="Giguere S."/>
            <person name="Slovis N.M."/>
            <person name="Alvarez-Narvaez S."/>
            <person name="Hart K.A."/>
            <person name="Greiter M."/>
            <person name="Morris E.R.A."/>
            <person name="Cohen N.D."/>
        </authorList>
    </citation>
    <scope>NUCLEOTIDE SEQUENCE</scope>
    <source>
        <strain evidence="2">Lh_116_1</strain>
    </source>
</reference>